<feature type="transmembrane region" description="Helical" evidence="3">
    <location>
        <begin position="203"/>
        <end position="223"/>
    </location>
</feature>
<dbReference type="GO" id="GO:0070555">
    <property type="term" value="P:response to interleukin-1"/>
    <property type="evidence" value="ECO:0007669"/>
    <property type="project" value="TreeGrafter"/>
</dbReference>
<dbReference type="GO" id="GO:0009897">
    <property type="term" value="C:external side of plasma membrane"/>
    <property type="evidence" value="ECO:0007669"/>
    <property type="project" value="TreeGrafter"/>
</dbReference>
<feature type="signal peptide" evidence="4">
    <location>
        <begin position="1"/>
        <end position="29"/>
    </location>
</feature>
<feature type="region of interest" description="Disordered" evidence="2">
    <location>
        <begin position="538"/>
        <end position="564"/>
    </location>
</feature>
<dbReference type="GO" id="GO:0005031">
    <property type="term" value="F:tumor necrosis factor receptor activity"/>
    <property type="evidence" value="ECO:0007669"/>
    <property type="project" value="TreeGrafter"/>
</dbReference>
<evidence type="ECO:0000256" key="2">
    <source>
        <dbReference type="SAM" id="MobiDB-lite"/>
    </source>
</evidence>
<feature type="domain" description="TNFR-Cys" evidence="5">
    <location>
        <begin position="32"/>
        <end position="66"/>
    </location>
</feature>
<feature type="disulfide bond" evidence="1">
    <location>
        <begin position="45"/>
        <end position="58"/>
    </location>
</feature>
<organism evidence="6 7">
    <name type="scientific">Astyanax mexicanus</name>
    <name type="common">Blind cave fish</name>
    <name type="synonym">Astyanax fasciatus mexicanus</name>
    <dbReference type="NCBI Taxonomy" id="7994"/>
    <lineage>
        <taxon>Eukaryota</taxon>
        <taxon>Metazoa</taxon>
        <taxon>Chordata</taxon>
        <taxon>Craniata</taxon>
        <taxon>Vertebrata</taxon>
        <taxon>Euteleostomi</taxon>
        <taxon>Actinopterygii</taxon>
        <taxon>Neopterygii</taxon>
        <taxon>Teleostei</taxon>
        <taxon>Ostariophysi</taxon>
        <taxon>Characiformes</taxon>
        <taxon>Characoidei</taxon>
        <taxon>Acestrorhamphidae</taxon>
        <taxon>Acestrorhamphinae</taxon>
        <taxon>Astyanax</taxon>
    </lineage>
</organism>
<dbReference type="STRING" id="7994.ENSAMXP00000051088"/>
<dbReference type="Gene3D" id="2.10.50.10">
    <property type="entry name" value="Tumor Necrosis Factor Receptor, subunit A, domain 2"/>
    <property type="match status" value="2"/>
</dbReference>
<dbReference type="InterPro" id="IPR001368">
    <property type="entry name" value="TNFR/NGFR_Cys_rich_reg"/>
</dbReference>
<keyword evidence="3" id="KW-1133">Transmembrane helix</keyword>
<protein>
    <submittedName>
        <fullName evidence="6">Tumor necrosis factor receptor superfamily, member 11a, NFKB activator</fullName>
    </submittedName>
</protein>
<dbReference type="FunCoup" id="A0A3B1K9G3">
    <property type="interactions" value="939"/>
</dbReference>
<dbReference type="GO" id="GO:0006955">
    <property type="term" value="P:immune response"/>
    <property type="evidence" value="ECO:0007669"/>
    <property type="project" value="InterPro"/>
</dbReference>
<dbReference type="GO" id="GO:0072674">
    <property type="term" value="P:multinuclear osteoclast differentiation"/>
    <property type="evidence" value="ECO:0007669"/>
    <property type="project" value="TreeGrafter"/>
</dbReference>
<keyword evidence="1" id="KW-1015">Disulfide bond</keyword>
<feature type="region of interest" description="Disordered" evidence="2">
    <location>
        <begin position="292"/>
        <end position="339"/>
    </location>
</feature>
<dbReference type="AlphaFoldDB" id="A0A3B1K9G3"/>
<dbReference type="GO" id="GO:0045780">
    <property type="term" value="P:positive regulation of bone resorption"/>
    <property type="evidence" value="ECO:0007669"/>
    <property type="project" value="TreeGrafter"/>
</dbReference>
<keyword evidence="3" id="KW-0472">Membrane</keyword>
<reference evidence="7" key="2">
    <citation type="journal article" date="2014" name="Nat. Commun.">
        <title>The cavefish genome reveals candidate genes for eye loss.</title>
        <authorList>
            <person name="McGaugh S.E."/>
            <person name="Gross J.B."/>
            <person name="Aken B."/>
            <person name="Blin M."/>
            <person name="Borowsky R."/>
            <person name="Chalopin D."/>
            <person name="Hinaux H."/>
            <person name="Jeffery W.R."/>
            <person name="Keene A."/>
            <person name="Ma L."/>
            <person name="Minx P."/>
            <person name="Murphy D."/>
            <person name="O'Quin K.E."/>
            <person name="Retaux S."/>
            <person name="Rohner N."/>
            <person name="Searle S.M."/>
            <person name="Stahl B.A."/>
            <person name="Tabin C."/>
            <person name="Volff J.N."/>
            <person name="Yoshizawa M."/>
            <person name="Warren W.C."/>
        </authorList>
    </citation>
    <scope>NUCLEOTIDE SEQUENCE [LARGE SCALE GENOMIC DNA]</scope>
    <source>
        <strain evidence="7">female</strain>
    </source>
</reference>
<sequence length="582" mass="63175">MRVHFSTSWIFRGWITCLIFALCIQRKDAKPTCNQTQYLKDNKCCNKCGPGSFLITECSGNADTICRQCGKNEYQSEYTTDKRCIPQKFCDDGKGFYRPTPSSTTELEPCRCKDGFQCHPLNCEFCEPIPSCPAGQGLNEVNGKKFCKECRYGYFSDSNVAEPCKMWTNCKSIGKTEEKPGSTKKDVTCGPPFEIQPVPPTSWAVVAVPCVIIVIFVIILSCYKDKLNILSGKVNLRTCIQNIKRSRIQQETLAPPYHSNVLQSGSEITSRLIKQDDSPPEYLSLCSELKPTGNGALDPKEDQEPDSVDSVRDRADGLSSGSSDVSEGGPASPLSGSSCSCLPSMKQPMEVGENEDCSQLVATGLAGCCSCGMGETMEAKDSTVDAAVSLKEPPMCGNCYSDSMPGCLQGSQELYLDYSSPVGKETMSEVGGYHSDGSLYKHNEPRCCSIESTVPPKSAFSNSNNGGLSLFADDNLLDPETDLEIQSQCSDAALACGQVTGNNNTTFISTGQVMNFTGDVIMVYVSQTSLGSGCGGDEPYANPVQEESSEIHNASKSNTHTQQHDFPVQEMTTRRLQQNISV</sequence>
<dbReference type="InterPro" id="IPR053075">
    <property type="entry name" value="TNFRSF11A"/>
</dbReference>
<dbReference type="PROSITE" id="PS50050">
    <property type="entry name" value="TNFR_NGFR_2"/>
    <property type="match status" value="1"/>
</dbReference>
<dbReference type="Bgee" id="ENSAMXG00000001061">
    <property type="expression patterns" value="Expressed in zone of skin and 10 other cell types or tissues"/>
</dbReference>
<feature type="compositionally biased region" description="Low complexity" evidence="2">
    <location>
        <begin position="326"/>
        <end position="339"/>
    </location>
</feature>
<keyword evidence="4" id="KW-0732">Signal</keyword>
<dbReference type="GO" id="GO:0006915">
    <property type="term" value="P:apoptotic process"/>
    <property type="evidence" value="ECO:0007669"/>
    <property type="project" value="InterPro"/>
</dbReference>
<dbReference type="GeneTree" id="ENSGT00940000168990"/>
<evidence type="ECO:0000256" key="1">
    <source>
        <dbReference type="PROSITE-ProRule" id="PRU00206"/>
    </source>
</evidence>
<reference evidence="6" key="4">
    <citation type="submission" date="2025-09" db="UniProtKB">
        <authorList>
            <consortium name="Ensembl"/>
        </authorList>
    </citation>
    <scope>IDENTIFICATION</scope>
</reference>
<name>A0A3B1K9G3_ASTMX</name>
<feature type="disulfide bond" evidence="1">
    <location>
        <begin position="48"/>
        <end position="66"/>
    </location>
</feature>
<comment type="caution">
    <text evidence="1">Lacks conserved residue(s) required for the propagation of feature annotation.</text>
</comment>
<feature type="repeat" description="TNFR-Cys" evidence="1">
    <location>
        <begin position="32"/>
        <end position="66"/>
    </location>
</feature>
<dbReference type="PANTHER" id="PTHR47134">
    <property type="entry name" value="TUMOR NECROSIS FACTOR RECEPTOR SUPERFAMILY MEMBER 11A"/>
    <property type="match status" value="1"/>
</dbReference>
<dbReference type="GO" id="GO:0001503">
    <property type="term" value="P:ossification"/>
    <property type="evidence" value="ECO:0007669"/>
    <property type="project" value="TreeGrafter"/>
</dbReference>
<evidence type="ECO:0000313" key="7">
    <source>
        <dbReference type="Proteomes" id="UP000018467"/>
    </source>
</evidence>
<dbReference type="SUPFAM" id="SSF57586">
    <property type="entry name" value="TNF receptor-like"/>
    <property type="match status" value="2"/>
</dbReference>
<evidence type="ECO:0000313" key="6">
    <source>
        <dbReference type="Ensembl" id="ENSAMXP00000051088.1"/>
    </source>
</evidence>
<feature type="chain" id="PRO_5017332458" evidence="4">
    <location>
        <begin position="30"/>
        <end position="582"/>
    </location>
</feature>
<evidence type="ECO:0000256" key="3">
    <source>
        <dbReference type="SAM" id="Phobius"/>
    </source>
</evidence>
<keyword evidence="3" id="KW-0812">Transmembrane</keyword>
<reference evidence="7" key="1">
    <citation type="submission" date="2013-03" db="EMBL/GenBank/DDBJ databases">
        <authorList>
            <person name="Jeffery W."/>
            <person name="Warren W."/>
            <person name="Wilson R.K."/>
        </authorList>
    </citation>
    <scope>NUCLEOTIDE SEQUENCE</scope>
    <source>
        <strain evidence="7">female</strain>
    </source>
</reference>
<dbReference type="InterPro" id="IPR008063">
    <property type="entry name" value="Fas_rcpt"/>
</dbReference>
<dbReference type="InParanoid" id="A0A3B1K9G3"/>
<proteinExistence type="predicted"/>
<evidence type="ECO:0000256" key="4">
    <source>
        <dbReference type="SAM" id="SignalP"/>
    </source>
</evidence>
<feature type="compositionally biased region" description="Polar residues" evidence="2">
    <location>
        <begin position="551"/>
        <end position="561"/>
    </location>
</feature>
<dbReference type="Ensembl" id="ENSAMXT00000034056.1">
    <property type="protein sequence ID" value="ENSAMXP00000051088.1"/>
    <property type="gene ID" value="ENSAMXG00000001061.2"/>
</dbReference>
<dbReference type="Proteomes" id="UP000018467">
    <property type="component" value="Unassembled WGS sequence"/>
</dbReference>
<accession>A0A3B1K9G3</accession>
<dbReference type="PANTHER" id="PTHR47134:SF1">
    <property type="entry name" value="TUMOR NECROSIS FACTOR RECEPTOR SUPERFAMILY MEMBER 11A"/>
    <property type="match status" value="1"/>
</dbReference>
<dbReference type="SMART" id="SM00208">
    <property type="entry name" value="TNFR"/>
    <property type="match status" value="2"/>
</dbReference>
<reference evidence="6" key="3">
    <citation type="submission" date="2025-08" db="UniProtKB">
        <authorList>
            <consortium name="Ensembl"/>
        </authorList>
    </citation>
    <scope>IDENTIFICATION</scope>
</reference>
<evidence type="ECO:0000259" key="5">
    <source>
        <dbReference type="PROSITE" id="PS50050"/>
    </source>
</evidence>
<keyword evidence="7" id="KW-1185">Reference proteome</keyword>
<dbReference type="PRINTS" id="PR01680">
    <property type="entry name" value="TNFACTORR6"/>
</dbReference>
<dbReference type="CDD" id="cd15836">
    <property type="entry name" value="TNFRSF11A_teleost"/>
    <property type="match status" value="1"/>
</dbReference>
<dbReference type="GO" id="GO:0019955">
    <property type="term" value="F:cytokine binding"/>
    <property type="evidence" value="ECO:0007669"/>
    <property type="project" value="TreeGrafter"/>
</dbReference>
<dbReference type="PROSITE" id="PS00652">
    <property type="entry name" value="TNFR_NGFR_1"/>
    <property type="match status" value="1"/>
</dbReference>